<dbReference type="NCBIfam" id="TIGR01072">
    <property type="entry name" value="murA"/>
    <property type="match status" value="1"/>
</dbReference>
<evidence type="ECO:0000256" key="12">
    <source>
        <dbReference type="ARBA" id="ARBA00047527"/>
    </source>
</evidence>
<gene>
    <name evidence="13" type="primary">murA</name>
    <name evidence="15" type="ORF">Cch02nite_11030</name>
</gene>
<comment type="caution">
    <text evidence="13">Lacks conserved residue(s) required for the propagation of feature annotation.</text>
</comment>
<evidence type="ECO:0000259" key="14">
    <source>
        <dbReference type="Pfam" id="PF00275"/>
    </source>
</evidence>
<protein>
    <recommendedName>
        <fullName evidence="13">UDP-N-acetylglucosamine 1-carboxyvinyltransferase</fullName>
        <ecNumber evidence="13">2.5.1.7</ecNumber>
    </recommendedName>
    <alternativeName>
        <fullName evidence="13">Enoylpyruvate transferase</fullName>
    </alternativeName>
    <alternativeName>
        <fullName evidence="13">UDP-N-acetylglucosamine enolpyruvyl transferase</fullName>
        <shortName evidence="13">EPT</shortName>
    </alternativeName>
</protein>
<evidence type="ECO:0000256" key="1">
    <source>
        <dbReference type="ARBA" id="ARBA00004496"/>
    </source>
</evidence>
<keyword evidence="16" id="KW-1185">Reference proteome</keyword>
<feature type="binding site" evidence="13">
    <location>
        <position position="309"/>
    </location>
    <ligand>
        <name>UDP-N-acetyl-alpha-D-glucosamine</name>
        <dbReference type="ChEBI" id="CHEBI:57705"/>
    </ligand>
</feature>
<dbReference type="InterPro" id="IPR050068">
    <property type="entry name" value="MurA_subfamily"/>
</dbReference>
<evidence type="ECO:0000256" key="9">
    <source>
        <dbReference type="ARBA" id="ARBA00023316"/>
    </source>
</evidence>
<dbReference type="InterPro" id="IPR001986">
    <property type="entry name" value="Enolpyruvate_Tfrase_dom"/>
</dbReference>
<organism evidence="15 16">
    <name type="scientific">Catellatospora chokoriensis</name>
    <dbReference type="NCBI Taxonomy" id="310353"/>
    <lineage>
        <taxon>Bacteria</taxon>
        <taxon>Bacillati</taxon>
        <taxon>Actinomycetota</taxon>
        <taxon>Actinomycetes</taxon>
        <taxon>Micromonosporales</taxon>
        <taxon>Micromonosporaceae</taxon>
        <taxon>Catellatospora</taxon>
    </lineage>
</organism>
<feature type="active site" description="Proton donor" evidence="13">
    <location>
        <position position="121"/>
    </location>
</feature>
<feature type="binding site" evidence="13">
    <location>
        <position position="97"/>
    </location>
    <ligand>
        <name>UDP-N-acetyl-alpha-D-glucosamine</name>
        <dbReference type="ChEBI" id="CHEBI:57705"/>
    </ligand>
</feature>
<dbReference type="InterPro" id="IPR036968">
    <property type="entry name" value="Enolpyruvate_Tfrase_sf"/>
</dbReference>
<keyword evidence="9 13" id="KW-0961">Cell wall biogenesis/degradation</keyword>
<evidence type="ECO:0000256" key="5">
    <source>
        <dbReference type="ARBA" id="ARBA00022679"/>
    </source>
</evidence>
<dbReference type="PANTHER" id="PTHR43783:SF1">
    <property type="entry name" value="UDP-N-ACETYLGLUCOSAMINE 1-CARBOXYVINYLTRANSFERASE"/>
    <property type="match status" value="1"/>
</dbReference>
<keyword evidence="5 13" id="KW-0808">Transferase</keyword>
<dbReference type="InterPro" id="IPR013792">
    <property type="entry name" value="RNA3'P_cycl/enolpyr_Trfase_a/b"/>
</dbReference>
<evidence type="ECO:0000256" key="8">
    <source>
        <dbReference type="ARBA" id="ARBA00023306"/>
    </source>
</evidence>
<keyword evidence="8 13" id="KW-0131">Cell cycle</keyword>
<dbReference type="NCBIfam" id="NF006873">
    <property type="entry name" value="PRK09369.1"/>
    <property type="match status" value="1"/>
</dbReference>
<dbReference type="GO" id="GO:0019277">
    <property type="term" value="P:UDP-N-acetylgalactosamine biosynthetic process"/>
    <property type="evidence" value="ECO:0007669"/>
    <property type="project" value="InterPro"/>
</dbReference>
<dbReference type="RefSeq" id="WP_191839524.1">
    <property type="nucleotide sequence ID" value="NZ_BAAALB010000007.1"/>
</dbReference>
<proteinExistence type="inferred from homology"/>
<dbReference type="CDD" id="cd01555">
    <property type="entry name" value="UdpNAET"/>
    <property type="match status" value="1"/>
</dbReference>
<feature type="binding site" evidence="13">
    <location>
        <begin position="24"/>
        <end position="25"/>
    </location>
    <ligand>
        <name>phosphoenolpyruvate</name>
        <dbReference type="ChEBI" id="CHEBI:58702"/>
    </ligand>
</feature>
<keyword evidence="4 13" id="KW-0132">Cell division</keyword>
<evidence type="ECO:0000313" key="16">
    <source>
        <dbReference type="Proteomes" id="UP000619293"/>
    </source>
</evidence>
<evidence type="ECO:0000256" key="6">
    <source>
        <dbReference type="ARBA" id="ARBA00022960"/>
    </source>
</evidence>
<dbReference type="GO" id="GO:0051301">
    <property type="term" value="P:cell division"/>
    <property type="evidence" value="ECO:0007669"/>
    <property type="project" value="UniProtKB-KW"/>
</dbReference>
<keyword evidence="13" id="KW-0670">Pyruvate</keyword>
<comment type="catalytic activity">
    <reaction evidence="12 13">
        <text>phosphoenolpyruvate + UDP-N-acetyl-alpha-D-glucosamine = UDP-N-acetyl-3-O-(1-carboxyvinyl)-alpha-D-glucosamine + phosphate</text>
        <dbReference type="Rhea" id="RHEA:18681"/>
        <dbReference type="ChEBI" id="CHEBI:43474"/>
        <dbReference type="ChEBI" id="CHEBI:57705"/>
        <dbReference type="ChEBI" id="CHEBI:58702"/>
        <dbReference type="ChEBI" id="CHEBI:68483"/>
        <dbReference type="EC" id="2.5.1.7"/>
    </reaction>
</comment>
<dbReference type="GO" id="GO:0071555">
    <property type="term" value="P:cell wall organization"/>
    <property type="evidence" value="ECO:0007669"/>
    <property type="project" value="UniProtKB-KW"/>
</dbReference>
<evidence type="ECO:0000256" key="2">
    <source>
        <dbReference type="ARBA" id="ARBA00004752"/>
    </source>
</evidence>
<dbReference type="Pfam" id="PF00275">
    <property type="entry name" value="EPSP_synthase"/>
    <property type="match status" value="1"/>
</dbReference>
<evidence type="ECO:0000256" key="7">
    <source>
        <dbReference type="ARBA" id="ARBA00022984"/>
    </source>
</evidence>
<comment type="caution">
    <text evidence="15">The sequence shown here is derived from an EMBL/GenBank/DDBJ whole genome shotgun (WGS) entry which is preliminary data.</text>
</comment>
<dbReference type="EMBL" id="BONG01000005">
    <property type="protein sequence ID" value="GIF87659.1"/>
    <property type="molecule type" value="Genomic_DNA"/>
</dbReference>
<dbReference type="PANTHER" id="PTHR43783">
    <property type="entry name" value="UDP-N-ACETYLGLUCOSAMINE 1-CARBOXYVINYLTRANSFERASE"/>
    <property type="match status" value="1"/>
</dbReference>
<keyword evidence="7 13" id="KW-0573">Peptidoglycan synthesis</keyword>
<dbReference type="GO" id="GO:0009252">
    <property type="term" value="P:peptidoglycan biosynthetic process"/>
    <property type="evidence" value="ECO:0007669"/>
    <property type="project" value="UniProtKB-UniRule"/>
</dbReference>
<dbReference type="GO" id="GO:0008760">
    <property type="term" value="F:UDP-N-acetylglucosamine 1-carboxyvinyltransferase activity"/>
    <property type="evidence" value="ECO:0007669"/>
    <property type="project" value="UniProtKB-UniRule"/>
</dbReference>
<feature type="modified residue" description="2-(S-cysteinyl)pyruvic acid O-phosphothioketal" evidence="13">
    <location>
        <position position="121"/>
    </location>
</feature>
<feature type="domain" description="Enolpyruvate transferase" evidence="14">
    <location>
        <begin position="10"/>
        <end position="410"/>
    </location>
</feature>
<accession>A0A8J3JSD5</accession>
<evidence type="ECO:0000256" key="10">
    <source>
        <dbReference type="ARBA" id="ARBA00037534"/>
    </source>
</evidence>
<dbReference type="Gene3D" id="3.65.10.10">
    <property type="entry name" value="Enolpyruvate transferase domain"/>
    <property type="match status" value="2"/>
</dbReference>
<dbReference type="HAMAP" id="MF_00111">
    <property type="entry name" value="MurA"/>
    <property type="match status" value="1"/>
</dbReference>
<reference evidence="15 16" key="1">
    <citation type="submission" date="2021-01" db="EMBL/GenBank/DDBJ databases">
        <title>Whole genome shotgun sequence of Catellatospora chokoriensis NBRC 107358.</title>
        <authorList>
            <person name="Komaki H."/>
            <person name="Tamura T."/>
        </authorList>
    </citation>
    <scope>NUCLEOTIDE SEQUENCE [LARGE SCALE GENOMIC DNA]</scope>
    <source>
        <strain evidence="15 16">NBRC 107358</strain>
    </source>
</reference>
<comment type="subcellular location">
    <subcellularLocation>
        <location evidence="1 13">Cytoplasm</location>
    </subcellularLocation>
</comment>
<evidence type="ECO:0000256" key="13">
    <source>
        <dbReference type="HAMAP-Rule" id="MF_00111"/>
    </source>
</evidence>
<comment type="function">
    <text evidence="10 13">Cell wall formation. Adds enolpyruvyl to UDP-N-acetylglucosamine.</text>
</comment>
<name>A0A8J3JSD5_9ACTN</name>
<dbReference type="GO" id="GO:0005737">
    <property type="term" value="C:cytoplasm"/>
    <property type="evidence" value="ECO:0007669"/>
    <property type="project" value="UniProtKB-SubCell"/>
</dbReference>
<dbReference type="EC" id="2.5.1.7" evidence="13"/>
<dbReference type="AlphaFoldDB" id="A0A8J3JSD5"/>
<evidence type="ECO:0000256" key="11">
    <source>
        <dbReference type="ARBA" id="ARBA00038367"/>
    </source>
</evidence>
<keyword evidence="6 13" id="KW-0133">Cell shape</keyword>
<sequence>MNSIRYRVGGGHALAGTAIVQGAKNAVLPLIAAALLAERGVTVLHNVPDIEDVHCARKLAEAVGARVEFHRSQGMMVIDASTVSSSVLPQELSGAFRGTVFFLPVLLARTGRVVCEGVGGCSIGNRPLNYSYRAYERMGARVREFPDRVEITAGKLAACALYLDTPSHTGTENLMLAAAAARGRTTIENAAVEPEVGHLAGFLTAMGGGVSGTGTRKLTVEGATGLTGVDWRIMPDRIDAGFLIMAAAITGGGMTLAGAEFDDLGAARFKLDELGVGLERDGGVLRVSGDRPLSPVDVVTDPHPGFATDLQSPLLALATRADGESRIHERVHSSRFAVVEQLRKMGADITVAGSTAVVRGRSTLIAAEVDIPDLRGGTALLLAALAAEGETVLSGARMLDRGHARLVERLCGLGAKVVREVVDA</sequence>
<comment type="similarity">
    <text evidence="11 13">Belongs to the EPSP synthase family. MurA subfamily.</text>
</comment>
<dbReference type="SUPFAM" id="SSF55205">
    <property type="entry name" value="EPT/RTPC-like"/>
    <property type="match status" value="1"/>
</dbReference>
<dbReference type="Proteomes" id="UP000619293">
    <property type="component" value="Unassembled WGS sequence"/>
</dbReference>
<evidence type="ECO:0000313" key="15">
    <source>
        <dbReference type="EMBL" id="GIF87659.1"/>
    </source>
</evidence>
<evidence type="ECO:0000256" key="3">
    <source>
        <dbReference type="ARBA" id="ARBA00022490"/>
    </source>
</evidence>
<dbReference type="InterPro" id="IPR005750">
    <property type="entry name" value="UDP_GlcNAc_COvinyl_MurA"/>
</dbReference>
<evidence type="ECO:0000256" key="4">
    <source>
        <dbReference type="ARBA" id="ARBA00022618"/>
    </source>
</evidence>
<feature type="binding site" evidence="13">
    <location>
        <position position="331"/>
    </location>
    <ligand>
        <name>UDP-N-acetyl-alpha-D-glucosamine</name>
        <dbReference type="ChEBI" id="CHEBI:57705"/>
    </ligand>
</feature>
<comment type="pathway">
    <text evidence="2 13">Cell wall biogenesis; peptidoglycan biosynthesis.</text>
</comment>
<dbReference type="GO" id="GO:0008360">
    <property type="term" value="P:regulation of cell shape"/>
    <property type="evidence" value="ECO:0007669"/>
    <property type="project" value="UniProtKB-KW"/>
</dbReference>
<dbReference type="UniPathway" id="UPA00219"/>
<keyword evidence="3 13" id="KW-0963">Cytoplasm</keyword>